<dbReference type="OrthoDB" id="198619at2759"/>
<dbReference type="KEGG" id="beq:BEWA_051780"/>
<dbReference type="FunFam" id="3.30.70.240:FF:000001">
    <property type="entry name" value="Elongation factor G"/>
    <property type="match status" value="1"/>
</dbReference>
<evidence type="ECO:0000256" key="6">
    <source>
        <dbReference type="ARBA" id="ARBA00023134"/>
    </source>
</evidence>
<dbReference type="SUPFAM" id="SSF52540">
    <property type="entry name" value="P-loop containing nucleoside triphosphate hydrolases"/>
    <property type="match status" value="1"/>
</dbReference>
<dbReference type="PANTHER" id="PTHR43636">
    <property type="entry name" value="ELONGATION FACTOR G, MITOCHONDRIAL"/>
    <property type="match status" value="1"/>
</dbReference>
<dbReference type="InterPro" id="IPR000795">
    <property type="entry name" value="T_Tr_GTP-bd_dom"/>
</dbReference>
<dbReference type="InterPro" id="IPR035647">
    <property type="entry name" value="EFG_III/V"/>
</dbReference>
<keyword evidence="5 7" id="KW-0496">Mitochondrion</keyword>
<dbReference type="Pfam" id="PF22042">
    <property type="entry name" value="EF-G_D2"/>
    <property type="match status" value="1"/>
</dbReference>
<comment type="subcellular location">
    <subcellularLocation>
        <location evidence="7">Mitochondrion</location>
    </subcellularLocation>
</comment>
<dbReference type="EMBL" id="ACOU01000003">
    <property type="protein sequence ID" value="EKX73124.1"/>
    <property type="molecule type" value="Genomic_DNA"/>
</dbReference>
<dbReference type="InterPro" id="IPR000640">
    <property type="entry name" value="EFG_V-like"/>
</dbReference>
<gene>
    <name evidence="9" type="ORF">BEWA_051780</name>
</gene>
<dbReference type="GO" id="GO:0016779">
    <property type="term" value="F:nucleotidyltransferase activity"/>
    <property type="evidence" value="ECO:0007669"/>
    <property type="project" value="UniProtKB-KW"/>
</dbReference>
<dbReference type="CDD" id="cd01886">
    <property type="entry name" value="EF-G"/>
    <property type="match status" value="1"/>
</dbReference>
<evidence type="ECO:0000313" key="9">
    <source>
        <dbReference type="EMBL" id="EKX73124.1"/>
    </source>
</evidence>
<dbReference type="InterPro" id="IPR047872">
    <property type="entry name" value="EFG_IV"/>
</dbReference>
<dbReference type="GeneID" id="15803094"/>
<dbReference type="CDD" id="cd16262">
    <property type="entry name" value="EFG_III"/>
    <property type="match status" value="1"/>
</dbReference>
<dbReference type="eggNOG" id="KOG0465">
    <property type="taxonomic scope" value="Eukaryota"/>
</dbReference>
<dbReference type="STRING" id="1537102.L1LCW3"/>
<dbReference type="CDD" id="cd01434">
    <property type="entry name" value="EFG_mtEFG1_IV"/>
    <property type="match status" value="1"/>
</dbReference>
<evidence type="ECO:0000259" key="8">
    <source>
        <dbReference type="PROSITE" id="PS51722"/>
    </source>
</evidence>
<dbReference type="SMART" id="SM00889">
    <property type="entry name" value="EFG_IV"/>
    <property type="match status" value="1"/>
</dbReference>
<dbReference type="GO" id="GO:0070125">
    <property type="term" value="P:mitochondrial translational elongation"/>
    <property type="evidence" value="ECO:0007669"/>
    <property type="project" value="UniProtKB-UniRule"/>
</dbReference>
<dbReference type="NCBIfam" id="TIGR00484">
    <property type="entry name" value="EF-G"/>
    <property type="match status" value="1"/>
</dbReference>
<dbReference type="SMART" id="SM00838">
    <property type="entry name" value="EFG_C"/>
    <property type="match status" value="1"/>
</dbReference>
<dbReference type="GO" id="GO:0003746">
    <property type="term" value="F:translation elongation factor activity"/>
    <property type="evidence" value="ECO:0007669"/>
    <property type="project" value="UniProtKB-UniRule"/>
</dbReference>
<dbReference type="Pfam" id="PF00679">
    <property type="entry name" value="EFG_C"/>
    <property type="match status" value="1"/>
</dbReference>
<comment type="caution">
    <text evidence="9">The sequence shown here is derived from an EMBL/GenBank/DDBJ whole genome shotgun (WGS) entry which is preliminary data.</text>
</comment>
<dbReference type="Pfam" id="PF03764">
    <property type="entry name" value="EFG_IV"/>
    <property type="match status" value="1"/>
</dbReference>
<dbReference type="InterPro" id="IPR005517">
    <property type="entry name" value="Transl_elong_EFG/EF2_IV"/>
</dbReference>
<evidence type="ECO:0000256" key="4">
    <source>
        <dbReference type="ARBA" id="ARBA00022917"/>
    </source>
</evidence>
<dbReference type="InterPro" id="IPR031157">
    <property type="entry name" value="G_TR_CS"/>
</dbReference>
<dbReference type="Pfam" id="PF14492">
    <property type="entry name" value="EFG_III"/>
    <property type="match status" value="1"/>
</dbReference>
<evidence type="ECO:0000313" key="10">
    <source>
        <dbReference type="Proteomes" id="UP000031512"/>
    </source>
</evidence>
<dbReference type="GO" id="GO:0003924">
    <property type="term" value="F:GTPase activity"/>
    <property type="evidence" value="ECO:0007669"/>
    <property type="project" value="UniProtKB-UniRule"/>
</dbReference>
<dbReference type="HAMAP" id="MF_00054_B">
    <property type="entry name" value="EF_G_EF_2_B"/>
    <property type="match status" value="1"/>
</dbReference>
<dbReference type="InterPro" id="IPR053905">
    <property type="entry name" value="EF-G-like_DII"/>
</dbReference>
<feature type="binding site" evidence="7">
    <location>
        <begin position="43"/>
        <end position="50"/>
    </location>
    <ligand>
        <name>GTP</name>
        <dbReference type="ChEBI" id="CHEBI:37565"/>
    </ligand>
</feature>
<dbReference type="FunFam" id="2.40.30.10:FF:000022">
    <property type="entry name" value="Elongation factor G, mitochondrial"/>
    <property type="match status" value="1"/>
</dbReference>
<dbReference type="PANTHER" id="PTHR43636:SF2">
    <property type="entry name" value="ELONGATION FACTOR G, MITOCHONDRIAL"/>
    <property type="match status" value="1"/>
</dbReference>
<dbReference type="GO" id="GO:0005759">
    <property type="term" value="C:mitochondrial matrix"/>
    <property type="evidence" value="ECO:0007669"/>
    <property type="project" value="UniProtKB-ARBA"/>
</dbReference>
<evidence type="ECO:0000256" key="5">
    <source>
        <dbReference type="ARBA" id="ARBA00023128"/>
    </source>
</evidence>
<evidence type="ECO:0000256" key="1">
    <source>
        <dbReference type="ARBA" id="ARBA00005870"/>
    </source>
</evidence>
<accession>L1LCW3</accession>
<dbReference type="PRINTS" id="PR00315">
    <property type="entry name" value="ELONGATNFCT"/>
</dbReference>
<dbReference type="FunFam" id="3.30.230.10:FF:000003">
    <property type="entry name" value="Elongation factor G"/>
    <property type="match status" value="1"/>
</dbReference>
<dbReference type="SUPFAM" id="SSF54980">
    <property type="entry name" value="EF-G C-terminal domain-like"/>
    <property type="match status" value="2"/>
</dbReference>
<dbReference type="InterPro" id="IPR041095">
    <property type="entry name" value="EFG_II"/>
</dbReference>
<dbReference type="Gene3D" id="3.30.230.10">
    <property type="match status" value="1"/>
</dbReference>
<dbReference type="InterPro" id="IPR004540">
    <property type="entry name" value="Transl_elong_EFG/EF2"/>
</dbReference>
<keyword evidence="4 7" id="KW-0648">Protein biosynthesis</keyword>
<dbReference type="InterPro" id="IPR009000">
    <property type="entry name" value="Transl_B-barrel_sf"/>
</dbReference>
<keyword evidence="6 7" id="KW-0342">GTP-binding</keyword>
<dbReference type="Gene3D" id="3.40.50.300">
    <property type="entry name" value="P-loop containing nucleotide triphosphate hydrolases"/>
    <property type="match status" value="1"/>
</dbReference>
<feature type="binding site" evidence="7">
    <location>
        <begin position="114"/>
        <end position="118"/>
    </location>
    <ligand>
        <name>GTP</name>
        <dbReference type="ChEBI" id="CHEBI:37565"/>
    </ligand>
</feature>
<keyword evidence="2 7" id="KW-0547">Nucleotide-binding</keyword>
<evidence type="ECO:0000256" key="7">
    <source>
        <dbReference type="HAMAP-Rule" id="MF_03061"/>
    </source>
</evidence>
<dbReference type="Gene3D" id="2.40.30.10">
    <property type="entry name" value="Translation factors"/>
    <property type="match status" value="1"/>
</dbReference>
<comment type="similarity">
    <text evidence="1">Belongs to the TRAFAC class translation factor GTPase superfamily. Classic translation factor GTPase family. EF-G/EF-2 subfamily.</text>
</comment>
<dbReference type="InterPro" id="IPR027417">
    <property type="entry name" value="P-loop_NTPase"/>
</dbReference>
<dbReference type="NCBIfam" id="NF009381">
    <property type="entry name" value="PRK12740.1-5"/>
    <property type="match status" value="1"/>
</dbReference>
<dbReference type="UniPathway" id="UPA00345"/>
<dbReference type="AlphaFoldDB" id="L1LCW3"/>
<dbReference type="Proteomes" id="UP000031512">
    <property type="component" value="Unassembled WGS sequence"/>
</dbReference>
<dbReference type="InterPro" id="IPR009022">
    <property type="entry name" value="EFG_III"/>
</dbReference>
<comment type="pathway">
    <text evidence="7">Protein biosynthesis; polypeptide chain elongation.</text>
</comment>
<name>L1LCW3_THEEQ</name>
<evidence type="ECO:0000256" key="3">
    <source>
        <dbReference type="ARBA" id="ARBA00022768"/>
    </source>
</evidence>
<dbReference type="Pfam" id="PF00009">
    <property type="entry name" value="GTP_EFTU"/>
    <property type="match status" value="1"/>
</dbReference>
<dbReference type="PROSITE" id="PS51722">
    <property type="entry name" value="G_TR_2"/>
    <property type="match status" value="1"/>
</dbReference>
<keyword evidence="9" id="KW-0808">Transferase</keyword>
<proteinExistence type="inferred from homology"/>
<dbReference type="RefSeq" id="XP_004832576.1">
    <property type="nucleotide sequence ID" value="XM_004832519.1"/>
</dbReference>
<dbReference type="InterPro" id="IPR005225">
    <property type="entry name" value="Small_GTP-bd"/>
</dbReference>
<dbReference type="GO" id="GO:0005525">
    <property type="term" value="F:GTP binding"/>
    <property type="evidence" value="ECO:0007669"/>
    <property type="project" value="UniProtKB-UniRule"/>
</dbReference>
<feature type="domain" description="Tr-type G" evidence="8">
    <location>
        <begin position="34"/>
        <end position="314"/>
    </location>
</feature>
<evidence type="ECO:0000256" key="2">
    <source>
        <dbReference type="ARBA" id="ARBA00022741"/>
    </source>
</evidence>
<dbReference type="Gene3D" id="3.30.70.870">
    <property type="entry name" value="Elongation Factor G (Translational Gtpase), domain 3"/>
    <property type="match status" value="1"/>
</dbReference>
<dbReference type="FunFam" id="3.30.70.870:FF:000001">
    <property type="entry name" value="Elongation factor G"/>
    <property type="match status" value="1"/>
</dbReference>
<sequence length="727" mass="81896">MYTIKYRIGFRLLLAKAQKRELSRNFTRYFSSMERCRNIGISAHIDSGKTTLTERILYYTGRIDSIHEVRGSDGVGAKMDSMELERERGITIQSASTYCKWRTNEKEYDINIIDTPGHVDFTIEVERALRVLDGAILLVCSVAGVQSQTLTVNKQMDRYSIPRIFFLNKMDREGADVNRSVEMLQKRMGLQVSLLQLPIFANNKFEGIVDIINGNAYYFKGTHGETLQLEEVPAGMKDMIQETYTNLLEKLADVDDIFAEHFLENNISVPLIKEAIRRSTLNHKMYPVLLGSAKGNKGVQLLLDAVCEYLPHPFEVKNTAYTKDGDPITIDGSISSPLLAYGFKIQDTHLGQLTYLRIYQGTLRKGLPLHLVEDGKRHSFKKLYRMHSNESEEIQSANSGDIVAISGLKCNSGVTFTDGRLEHTMAPLYVPLPVVSLALKKVSHSDLSKLSKALARFQREDPTFKITIDDESKETIMSGMGELHLGIYIERMKREYGLELETGKPIVNYRETVTTRVDFDYTHKRQSGGAGQYGKIIGYIEPIGEDPNDHICIEFVNKLIGNDIPPSFIPSIENGFRECAKKGLLSGRPMINTRFVLTDGASHEVDSSDIAFKLAAFGAFNEVFMDAEPIILEPIMSIEVVSPSEYQSQCLSTLTKRKGVVTNTGNYGDNVVLSADVPLRNMFGYITDLRAATKGQGEFTMEFKYYQPMNKADQDEAMKEYQDSLKK</sequence>
<feature type="binding site" evidence="7">
    <location>
        <begin position="168"/>
        <end position="171"/>
    </location>
    <ligand>
        <name>GTP</name>
        <dbReference type="ChEBI" id="CHEBI:37565"/>
    </ligand>
</feature>
<dbReference type="NCBIfam" id="TIGR00231">
    <property type="entry name" value="small_GTP"/>
    <property type="match status" value="1"/>
</dbReference>
<dbReference type="VEuPathDB" id="PiroplasmaDB:BEWA_051780"/>
<keyword evidence="9" id="KW-0548">Nucleotidyltransferase</keyword>
<dbReference type="SUPFAM" id="SSF50447">
    <property type="entry name" value="Translation proteins"/>
    <property type="match status" value="1"/>
</dbReference>
<reference evidence="9 10" key="1">
    <citation type="journal article" date="2012" name="BMC Genomics">
        <title>Comparative genomic analysis and phylogenetic position of Theileria equi.</title>
        <authorList>
            <person name="Kappmeyer L.S."/>
            <person name="Thiagarajan M."/>
            <person name="Herndon D.R."/>
            <person name="Ramsay J.D."/>
            <person name="Caler E."/>
            <person name="Djikeng A."/>
            <person name="Gillespie J.J."/>
            <person name="Lau A.O."/>
            <person name="Roalson E.H."/>
            <person name="Silva J.C."/>
            <person name="Silva M.G."/>
            <person name="Suarez C.E."/>
            <person name="Ueti M.W."/>
            <person name="Nene V.M."/>
            <person name="Mealey R.H."/>
            <person name="Knowles D.P."/>
            <person name="Brayton K.A."/>
        </authorList>
    </citation>
    <scope>NUCLEOTIDE SEQUENCE [LARGE SCALE GENOMIC DNA]</scope>
    <source>
        <strain evidence="9 10">WA</strain>
    </source>
</reference>
<dbReference type="InterPro" id="IPR020568">
    <property type="entry name" value="Ribosomal_Su5_D2-typ_SF"/>
</dbReference>
<keyword evidence="10" id="KW-1185">Reference proteome</keyword>
<comment type="function">
    <text evidence="7">Mitochondrial GTPase that catalyzes the GTP-dependent ribosomal translocation step during translation elongation. During this step, the ribosome changes from the pre-translocational (PRE) to the post-translocational (POST) state as the newly formed A-site-bound peptidyl-tRNA and P-site-bound deacylated tRNA move to the P and E sites, respectively. Catalyzes the coordinated movement of the two tRNA molecules, the mRNA and conformational changes in the ribosome.</text>
</comment>
<dbReference type="SUPFAM" id="SSF54211">
    <property type="entry name" value="Ribosomal protein S5 domain 2-like"/>
    <property type="match status" value="1"/>
</dbReference>
<dbReference type="FunFam" id="3.40.50.300:FF:000514">
    <property type="entry name" value="Ribosome-releasing factor 2, mitochondrial"/>
    <property type="match status" value="1"/>
</dbReference>
<dbReference type="Gene3D" id="3.30.70.240">
    <property type="match status" value="1"/>
</dbReference>
<organism evidence="9 10">
    <name type="scientific">Theileria equi strain WA</name>
    <dbReference type="NCBI Taxonomy" id="1537102"/>
    <lineage>
        <taxon>Eukaryota</taxon>
        <taxon>Sar</taxon>
        <taxon>Alveolata</taxon>
        <taxon>Apicomplexa</taxon>
        <taxon>Aconoidasida</taxon>
        <taxon>Piroplasmida</taxon>
        <taxon>Theileriidae</taxon>
        <taxon>Theileria</taxon>
    </lineage>
</organism>
<keyword evidence="3 7" id="KW-0251">Elongation factor</keyword>
<protein>
    <recommendedName>
        <fullName evidence="7">Elongation factor G, mitochondrial</fullName>
        <shortName evidence="7">EF-Gmt</shortName>
    </recommendedName>
    <alternativeName>
        <fullName evidence="7">Elongation factor G 1, mitochondrial</fullName>
        <shortName evidence="7">mEF-G 1</shortName>
    </alternativeName>
    <alternativeName>
        <fullName evidence="7">Elongation factor G1</fullName>
    </alternativeName>
</protein>
<dbReference type="InterPro" id="IPR014721">
    <property type="entry name" value="Ribsml_uS5_D2-typ_fold_subgr"/>
</dbReference>
<dbReference type="PROSITE" id="PS00301">
    <property type="entry name" value="G_TR_1"/>
    <property type="match status" value="1"/>
</dbReference>
<comment type="similarity">
    <text evidence="7">Belongs to the GTP-binding elongation factor family. EF-G/EF-2 subfamily.</text>
</comment>